<accession>A0ABY7DEF0</accession>
<dbReference type="Proteomes" id="UP001164746">
    <property type="component" value="Chromosome 1"/>
</dbReference>
<gene>
    <name evidence="1" type="ORF">MAR_007588</name>
</gene>
<sequence length="101" mass="11244">METTSQGPGTYAQATASTVLKIPDVKSKIWIDRAHRMGAPSPAVNLKGTPFNVFDQLPQEVQLRRKALIPEMVKLRAEGKRAFLIRDKLFVNNKPYPPGEA</sequence>
<evidence type="ECO:0000313" key="2">
    <source>
        <dbReference type="Proteomes" id="UP001164746"/>
    </source>
</evidence>
<reference evidence="1" key="1">
    <citation type="submission" date="2022-11" db="EMBL/GenBank/DDBJ databases">
        <title>Centuries of genome instability and evolution in soft-shell clam transmissible cancer (bioRxiv).</title>
        <authorList>
            <person name="Hart S.F.M."/>
            <person name="Yonemitsu M.A."/>
            <person name="Giersch R.M."/>
            <person name="Beal B.F."/>
            <person name="Arriagada G."/>
            <person name="Davis B.W."/>
            <person name="Ostrander E.A."/>
            <person name="Goff S.P."/>
            <person name="Metzger M.J."/>
        </authorList>
    </citation>
    <scope>NUCLEOTIDE SEQUENCE</scope>
    <source>
        <strain evidence="1">MELC-2E11</strain>
        <tissue evidence="1">Siphon/mantle</tissue>
    </source>
</reference>
<keyword evidence="2" id="KW-1185">Reference proteome</keyword>
<protein>
    <submittedName>
        <fullName evidence="1">Uncharacterized protein</fullName>
    </submittedName>
</protein>
<name>A0ABY7DEF0_MYAAR</name>
<evidence type="ECO:0000313" key="1">
    <source>
        <dbReference type="EMBL" id="WAQ95117.1"/>
    </source>
</evidence>
<dbReference type="EMBL" id="CP111012">
    <property type="protein sequence ID" value="WAQ95117.1"/>
    <property type="molecule type" value="Genomic_DNA"/>
</dbReference>
<proteinExistence type="predicted"/>
<organism evidence="1 2">
    <name type="scientific">Mya arenaria</name>
    <name type="common">Soft-shell clam</name>
    <dbReference type="NCBI Taxonomy" id="6604"/>
    <lineage>
        <taxon>Eukaryota</taxon>
        <taxon>Metazoa</taxon>
        <taxon>Spiralia</taxon>
        <taxon>Lophotrochozoa</taxon>
        <taxon>Mollusca</taxon>
        <taxon>Bivalvia</taxon>
        <taxon>Autobranchia</taxon>
        <taxon>Heteroconchia</taxon>
        <taxon>Euheterodonta</taxon>
        <taxon>Imparidentia</taxon>
        <taxon>Neoheterodontei</taxon>
        <taxon>Myida</taxon>
        <taxon>Myoidea</taxon>
        <taxon>Myidae</taxon>
        <taxon>Mya</taxon>
    </lineage>
</organism>